<feature type="domain" description="YdbS-like PH" evidence="2">
    <location>
        <begin position="46"/>
        <end position="118"/>
    </location>
</feature>
<dbReference type="PANTHER" id="PTHR37938">
    <property type="entry name" value="BLL0215 PROTEIN"/>
    <property type="match status" value="1"/>
</dbReference>
<feature type="transmembrane region" description="Helical" evidence="1">
    <location>
        <begin position="17"/>
        <end position="39"/>
    </location>
</feature>
<keyword evidence="1" id="KW-1133">Transmembrane helix</keyword>
<organism evidence="3 4">
    <name type="scientific">Candidatus Thiodiazotropha endoloripes</name>
    <dbReference type="NCBI Taxonomy" id="1818881"/>
    <lineage>
        <taxon>Bacteria</taxon>
        <taxon>Pseudomonadati</taxon>
        <taxon>Pseudomonadota</taxon>
        <taxon>Gammaproteobacteria</taxon>
        <taxon>Chromatiales</taxon>
        <taxon>Sedimenticolaceae</taxon>
        <taxon>Candidatus Thiodiazotropha</taxon>
    </lineage>
</organism>
<accession>A0A1E2UNI3</accession>
<dbReference type="Proteomes" id="UP000094849">
    <property type="component" value="Unassembled WGS sequence"/>
</dbReference>
<name>A0A1E2UNI3_9GAMM</name>
<dbReference type="STRING" id="1818881.A3196_05425"/>
<dbReference type="PANTHER" id="PTHR37938:SF1">
    <property type="entry name" value="BLL0215 PROTEIN"/>
    <property type="match status" value="1"/>
</dbReference>
<dbReference type="RefSeq" id="WP_069002989.1">
    <property type="nucleotide sequence ID" value="NZ_LVJW01000006.1"/>
</dbReference>
<dbReference type="Pfam" id="PF03703">
    <property type="entry name" value="bPH_2"/>
    <property type="match status" value="1"/>
</dbReference>
<keyword evidence="1" id="KW-0472">Membrane</keyword>
<proteinExistence type="predicted"/>
<protein>
    <recommendedName>
        <fullName evidence="2">YdbS-like PH domain-containing protein</fullName>
    </recommendedName>
</protein>
<keyword evidence="4" id="KW-1185">Reference proteome</keyword>
<gene>
    <name evidence="3" type="ORF">A3196_05425</name>
</gene>
<dbReference type="EMBL" id="LVJZ01000003">
    <property type="protein sequence ID" value="ODB96251.1"/>
    <property type="molecule type" value="Genomic_DNA"/>
</dbReference>
<dbReference type="InterPro" id="IPR005182">
    <property type="entry name" value="YdbS-like_PH"/>
</dbReference>
<evidence type="ECO:0000259" key="2">
    <source>
        <dbReference type="Pfam" id="PF03703"/>
    </source>
</evidence>
<comment type="caution">
    <text evidence="3">The sequence shown here is derived from an EMBL/GenBank/DDBJ whole genome shotgun (WGS) entry which is preliminary data.</text>
</comment>
<keyword evidence="1" id="KW-0812">Transmembrane</keyword>
<reference evidence="3 4" key="1">
    <citation type="submission" date="2016-03" db="EMBL/GenBank/DDBJ databases">
        <title>Chemosynthetic sulphur-oxidizing symbionts of marine invertebrate animals are capable of nitrogen fixation.</title>
        <authorList>
            <person name="Petersen J.M."/>
            <person name="Kemper A."/>
            <person name="Gruber-Vodicka H."/>
            <person name="Cardini U."/>
            <person name="Geest Mvander."/>
            <person name="Kleiner M."/>
            <person name="Bulgheresi S."/>
            <person name="Fussmann M."/>
            <person name="Herbold C."/>
            <person name="Seah B.K.B."/>
            <person name="Antony C.Paul."/>
            <person name="Liu D."/>
            <person name="Belitz A."/>
            <person name="Weber M."/>
        </authorList>
    </citation>
    <scope>NUCLEOTIDE SEQUENCE [LARGE SCALE GENOMIC DNA]</scope>
    <source>
        <strain evidence="3">G_D</strain>
    </source>
</reference>
<sequence>MSELYSEHPVMFKNNPIGFIVSIILIPVFGVGLVILLVWHLQNKASKLTINDTEILYEKGLLSKERSEVNISSVRTTKVKQSFFDRIFGVGAIEIYTAGDSPEIVAKGLPDPNRISEIIRPRKDDQ</sequence>
<evidence type="ECO:0000313" key="4">
    <source>
        <dbReference type="Proteomes" id="UP000094849"/>
    </source>
</evidence>
<evidence type="ECO:0000313" key="3">
    <source>
        <dbReference type="EMBL" id="ODB96251.1"/>
    </source>
</evidence>
<dbReference type="OrthoDB" id="6088889at2"/>
<dbReference type="AlphaFoldDB" id="A0A1E2UNI3"/>
<evidence type="ECO:0000256" key="1">
    <source>
        <dbReference type="SAM" id="Phobius"/>
    </source>
</evidence>